<evidence type="ECO:0000313" key="1">
    <source>
        <dbReference type="EMBL" id="QJA99257.1"/>
    </source>
</evidence>
<name>A0A6M3LVD2_9ZZZZ</name>
<accession>A0A6M3LVD2</accession>
<dbReference type="AlphaFoldDB" id="A0A6M3LVD2"/>
<proteinExistence type="predicted"/>
<protein>
    <submittedName>
        <fullName evidence="1">Uncharacterized protein</fullName>
    </submittedName>
</protein>
<gene>
    <name evidence="1" type="ORF">MM171A01235_0014</name>
</gene>
<organism evidence="1">
    <name type="scientific">viral metagenome</name>
    <dbReference type="NCBI Taxonomy" id="1070528"/>
    <lineage>
        <taxon>unclassified sequences</taxon>
        <taxon>metagenomes</taxon>
        <taxon>organismal metagenomes</taxon>
    </lineage>
</organism>
<sequence>MPKTEAERKSFHERIFGKGSVPPLTTLKRGQAVNELLPMPPEQGPPLPRMFALKWPWMN</sequence>
<dbReference type="EMBL" id="MT143638">
    <property type="protein sequence ID" value="QJA99257.1"/>
    <property type="molecule type" value="Genomic_DNA"/>
</dbReference>
<reference evidence="1" key="1">
    <citation type="submission" date="2020-03" db="EMBL/GenBank/DDBJ databases">
        <title>The deep terrestrial virosphere.</title>
        <authorList>
            <person name="Holmfeldt K."/>
            <person name="Nilsson E."/>
            <person name="Simone D."/>
            <person name="Lopez-Fernandez M."/>
            <person name="Wu X."/>
            <person name="de Brujin I."/>
            <person name="Lundin D."/>
            <person name="Andersson A."/>
            <person name="Bertilsson S."/>
            <person name="Dopson M."/>
        </authorList>
    </citation>
    <scope>NUCLEOTIDE SEQUENCE</scope>
    <source>
        <strain evidence="1">MM171A01235</strain>
    </source>
</reference>